<keyword evidence="6 8" id="KW-0675">Receptor</keyword>
<keyword evidence="4 8" id="KW-1133">Transmembrane helix</keyword>
<comment type="function">
    <text evidence="8">Gustatory receptor which mediates acceptance or avoidance behavior, depending on its substrates.</text>
</comment>
<evidence type="ECO:0000256" key="1">
    <source>
        <dbReference type="ARBA" id="ARBA00004651"/>
    </source>
</evidence>
<dbReference type="Proteomes" id="UP001652661">
    <property type="component" value="Chromosome 2L"/>
</dbReference>
<keyword evidence="9" id="KW-1185">Reference proteome</keyword>
<evidence type="ECO:0000256" key="2">
    <source>
        <dbReference type="ARBA" id="ARBA00022475"/>
    </source>
</evidence>
<sequence>MFRPSGSGFRQKLVGFTLKGALYGSWILGIFPFTYDSWTRKLHRSKWLIAYGLVLTTVLVALVWTNDTETETPMRMEVFHRNPLAEQVNGIHDIQSLFTVAFILLRGYWKSGDIERIFNELLDLQHRHFRHYPLEDCCSFDRFVVYKGVSVAVEFISMVILELGMSPNFSQQLLVGVTSLCLMLLGVLLGASHFHLAVVFIYRYVWIINRDLLRLANELADGKEVSSDRVDYLLGLYHRLLNINTRLSDIYDYQMVLVMASFLIANVMGIYFFIIYTISLHKDWDYMILFVIPQAMIINMFDFCLSIAVCDLAERTGRQTSTILKLFNDIEKLDKKLDRSITEFALFCSHRRLKFRHCGLFYVNYEMGFRMAITSFLYLLFLIQFDFWNL</sequence>
<evidence type="ECO:0000256" key="8">
    <source>
        <dbReference type="RuleBase" id="RU363108"/>
    </source>
</evidence>
<feature type="transmembrane region" description="Helical" evidence="8">
    <location>
        <begin position="173"/>
        <end position="205"/>
    </location>
</feature>
<name>A0A6P4HTM1_DROKI</name>
<dbReference type="InterPro" id="IPR013604">
    <property type="entry name" value="7TM_chemorcpt"/>
</dbReference>
<feature type="transmembrane region" description="Helical" evidence="8">
    <location>
        <begin position="256"/>
        <end position="280"/>
    </location>
</feature>
<comment type="subcellular location">
    <subcellularLocation>
        <location evidence="1 8">Cell membrane</location>
        <topology evidence="1 8">Multi-pass membrane protein</topology>
    </subcellularLocation>
</comment>
<dbReference type="GO" id="GO:0007165">
    <property type="term" value="P:signal transduction"/>
    <property type="evidence" value="ECO:0007669"/>
    <property type="project" value="UniProtKB-KW"/>
</dbReference>
<reference evidence="10" key="2">
    <citation type="submission" date="2025-08" db="UniProtKB">
        <authorList>
            <consortium name="RefSeq"/>
        </authorList>
    </citation>
    <scope>IDENTIFICATION</scope>
    <source>
        <strain evidence="10">14028-0561.14</strain>
        <tissue evidence="10">Whole fly</tissue>
    </source>
</reference>
<evidence type="ECO:0000313" key="9">
    <source>
        <dbReference type="Proteomes" id="UP001652661"/>
    </source>
</evidence>
<evidence type="ECO:0000256" key="4">
    <source>
        <dbReference type="ARBA" id="ARBA00022989"/>
    </source>
</evidence>
<dbReference type="OrthoDB" id="8067175at2759"/>
<dbReference type="PANTHER" id="PTHR21143:SF131">
    <property type="entry name" value="GUSTATORY AND ODORANT RECEPTOR 63A-RELATED"/>
    <property type="match status" value="1"/>
</dbReference>
<dbReference type="GO" id="GO:0030424">
    <property type="term" value="C:axon"/>
    <property type="evidence" value="ECO:0007669"/>
    <property type="project" value="TreeGrafter"/>
</dbReference>
<gene>
    <name evidence="10" type="primary">Gr22e</name>
</gene>
<dbReference type="GO" id="GO:0043025">
    <property type="term" value="C:neuronal cell body"/>
    <property type="evidence" value="ECO:0007669"/>
    <property type="project" value="TreeGrafter"/>
</dbReference>
<feature type="transmembrane region" description="Helical" evidence="8">
    <location>
        <begin position="360"/>
        <end position="383"/>
    </location>
</feature>
<dbReference type="AlphaFoldDB" id="A0A6P4HTM1"/>
<reference evidence="9" key="1">
    <citation type="submission" date="2025-05" db="UniProtKB">
        <authorList>
            <consortium name="RefSeq"/>
        </authorList>
    </citation>
    <scope>NUCLEOTIDE SEQUENCE [LARGE SCALE GENOMIC DNA]</scope>
    <source>
        <strain evidence="9">14028-0561.14</strain>
    </source>
</reference>
<organism evidence="9 10">
    <name type="scientific">Drosophila kikkawai</name>
    <name type="common">Fruit fly</name>
    <dbReference type="NCBI Taxonomy" id="30033"/>
    <lineage>
        <taxon>Eukaryota</taxon>
        <taxon>Metazoa</taxon>
        <taxon>Ecdysozoa</taxon>
        <taxon>Arthropoda</taxon>
        <taxon>Hexapoda</taxon>
        <taxon>Insecta</taxon>
        <taxon>Pterygota</taxon>
        <taxon>Neoptera</taxon>
        <taxon>Endopterygota</taxon>
        <taxon>Diptera</taxon>
        <taxon>Brachycera</taxon>
        <taxon>Muscomorpha</taxon>
        <taxon>Ephydroidea</taxon>
        <taxon>Drosophilidae</taxon>
        <taxon>Drosophila</taxon>
        <taxon>Sophophora</taxon>
    </lineage>
</organism>
<evidence type="ECO:0000256" key="3">
    <source>
        <dbReference type="ARBA" id="ARBA00022692"/>
    </source>
</evidence>
<proteinExistence type="inferred from homology"/>
<comment type="similarity">
    <text evidence="8">Belongs to the insect chemoreceptor superfamily. Gustatory receptor (GR) family.</text>
</comment>
<dbReference type="PANTHER" id="PTHR21143">
    <property type="entry name" value="INVERTEBRATE GUSTATORY RECEPTOR"/>
    <property type="match status" value="1"/>
</dbReference>
<feature type="transmembrane region" description="Helical" evidence="8">
    <location>
        <begin position="47"/>
        <end position="66"/>
    </location>
</feature>
<feature type="transmembrane region" description="Helical" evidence="8">
    <location>
        <begin position="286"/>
        <end position="310"/>
    </location>
</feature>
<protein>
    <recommendedName>
        <fullName evidence="8">Gustatory receptor</fullName>
    </recommendedName>
</protein>
<keyword evidence="2 8" id="KW-1003">Cell membrane</keyword>
<feature type="transmembrane region" description="Helical" evidence="8">
    <location>
        <begin position="12"/>
        <end position="35"/>
    </location>
</feature>
<evidence type="ECO:0000313" key="10">
    <source>
        <dbReference type="RefSeq" id="XP_017018945.1"/>
    </source>
</evidence>
<accession>A0A6P4HTM1</accession>
<keyword evidence="5 8" id="KW-0472">Membrane</keyword>
<evidence type="ECO:0000256" key="5">
    <source>
        <dbReference type="ARBA" id="ARBA00023136"/>
    </source>
</evidence>
<keyword evidence="7 8" id="KW-0807">Transducer</keyword>
<dbReference type="GO" id="GO:0005886">
    <property type="term" value="C:plasma membrane"/>
    <property type="evidence" value="ECO:0007669"/>
    <property type="project" value="UniProtKB-SubCell"/>
</dbReference>
<evidence type="ECO:0000256" key="7">
    <source>
        <dbReference type="ARBA" id="ARBA00023224"/>
    </source>
</evidence>
<evidence type="ECO:0000256" key="6">
    <source>
        <dbReference type="ARBA" id="ARBA00023170"/>
    </source>
</evidence>
<dbReference type="GO" id="GO:0033041">
    <property type="term" value="F:sweet taste receptor activity"/>
    <property type="evidence" value="ECO:0007669"/>
    <property type="project" value="TreeGrafter"/>
</dbReference>
<dbReference type="GO" id="GO:0030425">
    <property type="term" value="C:dendrite"/>
    <property type="evidence" value="ECO:0007669"/>
    <property type="project" value="TreeGrafter"/>
</dbReference>
<dbReference type="RefSeq" id="XP_017018945.1">
    <property type="nucleotide sequence ID" value="XM_017163456.1"/>
</dbReference>
<keyword evidence="3 8" id="KW-0812">Transmembrane</keyword>
<feature type="transmembrane region" description="Helical" evidence="8">
    <location>
        <begin position="143"/>
        <end position="161"/>
    </location>
</feature>
<dbReference type="Pfam" id="PF08395">
    <property type="entry name" value="7tm_7"/>
    <property type="match status" value="1"/>
</dbReference>
<dbReference type="OMA" id="MGFRMAI"/>